<reference evidence="1 2" key="1">
    <citation type="submission" date="2020-03" db="EMBL/GenBank/DDBJ databases">
        <authorList>
            <person name="Holtappels D."/>
            <person name="Bomans J.P.J."/>
            <person name="Lavigne R."/>
            <person name="Wagemans J."/>
        </authorList>
    </citation>
    <scope>NUCLEOTIDE SEQUENCE [LARGE SCALE GENOMIC DNA]</scope>
    <source>
        <strain evidence="1 2">OLIVR1</strain>
    </source>
</reference>
<evidence type="ECO:0000313" key="2">
    <source>
        <dbReference type="Proteomes" id="UP000671973"/>
    </source>
</evidence>
<gene>
    <name evidence="1" type="ORF">Ab1vBOLIVR1_gp43</name>
</gene>
<keyword evidence="2" id="KW-1185">Reference proteome</keyword>
<protein>
    <submittedName>
        <fullName evidence="1">Uncharacterized protein</fullName>
    </submittedName>
</protein>
<accession>A0A858MRR3</accession>
<dbReference type="Proteomes" id="UP000671973">
    <property type="component" value="Segment"/>
</dbReference>
<dbReference type="EMBL" id="MT234338">
    <property type="protein sequence ID" value="QIW87238.1"/>
    <property type="molecule type" value="Genomic_DNA"/>
</dbReference>
<proteinExistence type="predicted"/>
<name>A0A858MRR3_9CAUD</name>
<evidence type="ECO:0000313" key="1">
    <source>
        <dbReference type="EMBL" id="QIW87238.1"/>
    </source>
</evidence>
<sequence>MVHPELKFQVTRIGCGLAGLKDEEVAPMFIGAPDNCWFDTAWEPWVGEDRNYWGHK</sequence>
<organism evidence="1 2">
    <name type="scientific">Agrobacterium phage OLIVR1</name>
    <dbReference type="NCBI Taxonomy" id="2723769"/>
    <lineage>
        <taxon>Viruses</taxon>
        <taxon>Duplodnaviria</taxon>
        <taxon>Heunggongvirae</taxon>
        <taxon>Uroviricota</taxon>
        <taxon>Caudoviricetes</taxon>
        <taxon>Schitoviridae</taxon>
        <taxon>Oliverunavirus</taxon>
        <taxon>Oliverunavirus OLIVR1</taxon>
    </lineage>
</organism>